<dbReference type="GO" id="GO:0005743">
    <property type="term" value="C:mitochondrial inner membrane"/>
    <property type="evidence" value="ECO:0007669"/>
    <property type="project" value="UniProtKB-SubCell"/>
</dbReference>
<evidence type="ECO:0000256" key="3">
    <source>
        <dbReference type="ARBA" id="ARBA00022448"/>
    </source>
</evidence>
<evidence type="ECO:0000256" key="12">
    <source>
        <dbReference type="SAM" id="Phobius"/>
    </source>
</evidence>
<dbReference type="CDD" id="cd00310">
    <property type="entry name" value="ATP-synt_Fo_a_6"/>
    <property type="match status" value="1"/>
</dbReference>
<keyword evidence="9 12" id="KW-0472">Membrane</keyword>
<evidence type="ECO:0000256" key="10">
    <source>
        <dbReference type="ARBA" id="ARBA00023310"/>
    </source>
</evidence>
<geneLocation type="mitochondrion" evidence="13"/>
<feature type="transmembrane region" description="Helical" evidence="12">
    <location>
        <begin position="67"/>
        <end position="92"/>
    </location>
</feature>
<feature type="transmembrane region" description="Helical" evidence="12">
    <location>
        <begin position="194"/>
        <end position="218"/>
    </location>
</feature>
<feature type="transmembrane region" description="Helical" evidence="12">
    <location>
        <begin position="98"/>
        <end position="121"/>
    </location>
</feature>
<keyword evidence="4" id="KW-0138">CF(0)</keyword>
<dbReference type="Gene3D" id="1.20.120.220">
    <property type="entry name" value="ATP synthase, F0 complex, subunit A"/>
    <property type="match status" value="1"/>
</dbReference>
<accession>A0A343F043</accession>
<gene>
    <name evidence="13" type="primary">atp6</name>
</gene>
<dbReference type="InterPro" id="IPR045083">
    <property type="entry name" value="ATP_synth_F0_asu_bact/mt"/>
</dbReference>
<dbReference type="PROSITE" id="PS00449">
    <property type="entry name" value="ATPASE_A"/>
    <property type="match status" value="1"/>
</dbReference>
<dbReference type="EMBL" id="MF187611">
    <property type="protein sequence ID" value="ASN74419.1"/>
    <property type="molecule type" value="Genomic_DNA"/>
</dbReference>
<dbReference type="AlphaFoldDB" id="A0A343F043"/>
<evidence type="ECO:0000256" key="8">
    <source>
        <dbReference type="ARBA" id="ARBA00023065"/>
    </source>
</evidence>
<keyword evidence="8" id="KW-0406">Ion transport</keyword>
<dbReference type="InterPro" id="IPR023011">
    <property type="entry name" value="ATP_synth_F0_asu_AS"/>
</dbReference>
<evidence type="ECO:0000256" key="5">
    <source>
        <dbReference type="ARBA" id="ARBA00022692"/>
    </source>
</evidence>
<feature type="transmembrane region" description="Helical" evidence="12">
    <location>
        <begin position="164"/>
        <end position="187"/>
    </location>
</feature>
<dbReference type="GO" id="GO:0045259">
    <property type="term" value="C:proton-transporting ATP synthase complex"/>
    <property type="evidence" value="ECO:0007669"/>
    <property type="project" value="UniProtKB-KW"/>
</dbReference>
<dbReference type="PRINTS" id="PR00123">
    <property type="entry name" value="ATPASEA"/>
</dbReference>
<organism evidence="13">
    <name type="scientific">Armadillidium nasatum</name>
    <dbReference type="NCBI Taxonomy" id="96803"/>
    <lineage>
        <taxon>Eukaryota</taxon>
        <taxon>Metazoa</taxon>
        <taxon>Ecdysozoa</taxon>
        <taxon>Arthropoda</taxon>
        <taxon>Crustacea</taxon>
        <taxon>Multicrustacea</taxon>
        <taxon>Malacostraca</taxon>
        <taxon>Eumalacostraca</taxon>
        <taxon>Peracarida</taxon>
        <taxon>Isopoda</taxon>
        <taxon>Oniscidea</taxon>
        <taxon>Crinocheta</taxon>
        <taxon>Armadillidiidae</taxon>
        <taxon>Armadillidium</taxon>
    </lineage>
</organism>
<dbReference type="GO" id="GO:0046933">
    <property type="term" value="F:proton-transporting ATP synthase activity, rotational mechanism"/>
    <property type="evidence" value="ECO:0007669"/>
    <property type="project" value="TreeGrafter"/>
</dbReference>
<dbReference type="PANTHER" id="PTHR11410:SF0">
    <property type="entry name" value="ATP SYNTHASE SUBUNIT A"/>
    <property type="match status" value="1"/>
</dbReference>
<dbReference type="NCBIfam" id="TIGR01131">
    <property type="entry name" value="ATP_synt_6_or_A"/>
    <property type="match status" value="1"/>
</dbReference>
<evidence type="ECO:0000256" key="11">
    <source>
        <dbReference type="RuleBase" id="RU004450"/>
    </source>
</evidence>
<keyword evidence="5 12" id="KW-0812">Transmembrane</keyword>
<dbReference type="Pfam" id="PF00119">
    <property type="entry name" value="ATP-synt_A"/>
    <property type="match status" value="1"/>
</dbReference>
<evidence type="ECO:0000256" key="6">
    <source>
        <dbReference type="ARBA" id="ARBA00022781"/>
    </source>
</evidence>
<comment type="similarity">
    <text evidence="2">Belongs to the ATPase A chain family.</text>
</comment>
<name>A0A343F043_9CRUS</name>
<protein>
    <recommendedName>
        <fullName evidence="11">ATP synthase subunit a</fullName>
    </recommendedName>
</protein>
<dbReference type="PANTHER" id="PTHR11410">
    <property type="entry name" value="ATP SYNTHASE SUBUNIT A"/>
    <property type="match status" value="1"/>
</dbReference>
<proteinExistence type="inferred from homology"/>
<dbReference type="InterPro" id="IPR035908">
    <property type="entry name" value="F0_ATP_A_sf"/>
</dbReference>
<keyword evidence="7 12" id="KW-1133">Transmembrane helix</keyword>
<feature type="transmembrane region" description="Helical" evidence="12">
    <location>
        <begin position="12"/>
        <end position="31"/>
    </location>
</feature>
<keyword evidence="6" id="KW-0375">Hydrogen ion transport</keyword>
<evidence type="ECO:0000256" key="2">
    <source>
        <dbReference type="ARBA" id="ARBA00006810"/>
    </source>
</evidence>
<evidence type="ECO:0000256" key="9">
    <source>
        <dbReference type="ARBA" id="ARBA00023136"/>
    </source>
</evidence>
<keyword evidence="13" id="KW-0496">Mitochondrion</keyword>
<sequence>MMTNLFSVFDPSSSLGLALNWFSLALVMFLIPLGKSIGQSRGTTVVSWAVKKLYNEMKVLFSKNSNMVAVLFSALFLFIMINNMTGLLPYVFTATSHLVVTLSLAFPLWIGYFGFGWVNNLKWMLAHLMPQGTPWLLMPFMVVIESVSSLIRPSTLAVRLMANMIAGHLLLILVSSSVTVLNLMVFWGIVLAQLLLVILEVAVAIIQAYVLVILSVLYSSEV</sequence>
<keyword evidence="10" id="KW-0066">ATP synthesis</keyword>
<reference evidence="13" key="1">
    <citation type="journal article" date="2017" name="Genetics">
        <title>Untangling Heteroplasmy, Structure, and Evolution of an Atypical Mitochondrial Genome by PacBio Sequencing.</title>
        <authorList>
            <person name="Peccoud J."/>
            <person name="Chebbi M.A."/>
            <person name="Cormier A."/>
            <person name="Moumen B."/>
            <person name="Gilbert C."/>
            <person name="Marcade I."/>
            <person name="Chandler C."/>
            <person name="Cordaux R."/>
        </authorList>
    </citation>
    <scope>NUCLEOTIDE SEQUENCE</scope>
</reference>
<evidence type="ECO:0000256" key="1">
    <source>
        <dbReference type="ARBA" id="ARBA00004141"/>
    </source>
</evidence>
<evidence type="ECO:0000256" key="7">
    <source>
        <dbReference type="ARBA" id="ARBA00022989"/>
    </source>
</evidence>
<comment type="subcellular location">
    <subcellularLocation>
        <location evidence="1">Membrane</location>
        <topology evidence="1">Multi-pass membrane protein</topology>
    </subcellularLocation>
    <subcellularLocation>
        <location evidence="11">Mitochondrion inner membrane</location>
        <topology evidence="11">Multi-pass membrane protein</topology>
    </subcellularLocation>
</comment>
<keyword evidence="3" id="KW-0813">Transport</keyword>
<evidence type="ECO:0000313" key="13">
    <source>
        <dbReference type="EMBL" id="ASN74419.1"/>
    </source>
</evidence>
<dbReference type="SUPFAM" id="SSF81336">
    <property type="entry name" value="F1F0 ATP synthase subunit A"/>
    <property type="match status" value="1"/>
</dbReference>
<evidence type="ECO:0000256" key="4">
    <source>
        <dbReference type="ARBA" id="ARBA00022547"/>
    </source>
</evidence>
<dbReference type="InterPro" id="IPR000568">
    <property type="entry name" value="ATP_synth_F0_asu"/>
</dbReference>